<keyword evidence="2" id="KW-1185">Reference proteome</keyword>
<dbReference type="Proteomes" id="UP000829401">
    <property type="component" value="Chromosome"/>
</dbReference>
<evidence type="ECO:0000313" key="1">
    <source>
        <dbReference type="EMBL" id="UNO47609.1"/>
    </source>
</evidence>
<gene>
    <name evidence="1" type="ORF">K1I37_12975</name>
</gene>
<dbReference type="EMBL" id="CP080467">
    <property type="protein sequence ID" value="UNO47609.1"/>
    <property type="molecule type" value="Genomic_DNA"/>
</dbReference>
<evidence type="ECO:0000313" key="2">
    <source>
        <dbReference type="Proteomes" id="UP000829401"/>
    </source>
</evidence>
<accession>A0A9E6ZLM0</accession>
<sequence>MSKRLAGTLITMMSILFLASLVFNWYQYRQSQQMHDAAYGGGFYLAVEGVNRAYDIFSEDGQAKNEDIADAVMYISESAEVFQAFSHVMGQMGVEHTMGIGVELEQDAQVISHPQKYPKSQIQQAEKFVEIVSVDFRPCWNAQFLVKSRLPGAIDKIYKAMPSQDRQQLYSM</sequence>
<dbReference type="KEGG" id="aaco:K1I37_12975"/>
<proteinExistence type="predicted"/>
<dbReference type="RefSeq" id="WP_021295139.1">
    <property type="nucleotide sequence ID" value="NZ_AURB01000045.1"/>
</dbReference>
<protein>
    <submittedName>
        <fullName evidence="1">Uncharacterized protein</fullName>
    </submittedName>
</protein>
<dbReference type="AlphaFoldDB" id="T0CIU4"/>
<name>T0CIU4_ALIAG</name>
<reference evidence="2" key="1">
    <citation type="journal article" date="2022" name="G3 (Bethesda)">
        <title>Unveiling the complete genome sequence of Alicyclobacillus acidoterrestris DSM 3922T, a taint-producing strain.</title>
        <authorList>
            <person name="Leonardo I.C."/>
            <person name="Barreto Crespo M.T."/>
            <person name="Gaspar F.B."/>
        </authorList>
    </citation>
    <scope>NUCLEOTIDE SEQUENCE [LARGE SCALE GENOMIC DNA]</scope>
    <source>
        <strain evidence="2">DSM 3922</strain>
    </source>
</reference>
<organism evidence="1 2">
    <name type="scientific">Alicyclobacillus acidoterrestris (strain ATCC 49025 / DSM 3922 / CIP 106132 / NCIMB 13137 / GD3B)</name>
    <dbReference type="NCBI Taxonomy" id="1356854"/>
    <lineage>
        <taxon>Bacteria</taxon>
        <taxon>Bacillati</taxon>
        <taxon>Bacillota</taxon>
        <taxon>Bacilli</taxon>
        <taxon>Bacillales</taxon>
        <taxon>Alicyclobacillaceae</taxon>
        <taxon>Alicyclobacillus</taxon>
    </lineage>
</organism>
<accession>T0CIU4</accession>